<comment type="cofactor">
    <cofactor evidence="2">
        <name>pyridoxal 5'-phosphate</name>
        <dbReference type="ChEBI" id="CHEBI:597326"/>
    </cofactor>
</comment>
<dbReference type="SUPFAM" id="SSF53383">
    <property type="entry name" value="PLP-dependent transferases"/>
    <property type="match status" value="1"/>
</dbReference>
<organism evidence="5 6">
    <name type="scientific">Striga asiatica</name>
    <name type="common">Asiatic witchweed</name>
    <name type="synonym">Buchnera asiatica</name>
    <dbReference type="NCBI Taxonomy" id="4170"/>
    <lineage>
        <taxon>Eukaryota</taxon>
        <taxon>Viridiplantae</taxon>
        <taxon>Streptophyta</taxon>
        <taxon>Embryophyta</taxon>
        <taxon>Tracheophyta</taxon>
        <taxon>Spermatophyta</taxon>
        <taxon>Magnoliopsida</taxon>
        <taxon>eudicotyledons</taxon>
        <taxon>Gunneridae</taxon>
        <taxon>Pentapetalae</taxon>
        <taxon>asterids</taxon>
        <taxon>lamiids</taxon>
        <taxon>Lamiales</taxon>
        <taxon>Orobanchaceae</taxon>
        <taxon>Buchnereae</taxon>
        <taxon>Striga</taxon>
    </lineage>
</organism>
<dbReference type="GO" id="GO:0019264">
    <property type="term" value="P:glycine biosynthetic process from serine"/>
    <property type="evidence" value="ECO:0007669"/>
    <property type="project" value="TreeGrafter"/>
</dbReference>
<dbReference type="Pfam" id="PF00464">
    <property type="entry name" value="SHMT"/>
    <property type="match status" value="1"/>
</dbReference>
<dbReference type="InterPro" id="IPR015421">
    <property type="entry name" value="PyrdxlP-dep_Trfase_major"/>
</dbReference>
<keyword evidence="6" id="KW-1185">Reference proteome</keyword>
<dbReference type="GO" id="GO:0030170">
    <property type="term" value="F:pyridoxal phosphate binding"/>
    <property type="evidence" value="ECO:0007669"/>
    <property type="project" value="TreeGrafter"/>
</dbReference>
<dbReference type="InterPro" id="IPR015424">
    <property type="entry name" value="PyrdxlP-dep_Trfase"/>
</dbReference>
<dbReference type="InterPro" id="IPR049943">
    <property type="entry name" value="Ser_HO-MeTrfase-like"/>
</dbReference>
<dbReference type="GO" id="GO:0004372">
    <property type="term" value="F:glycine hydroxymethyltransferase activity"/>
    <property type="evidence" value="ECO:0007669"/>
    <property type="project" value="UniProtKB-EC"/>
</dbReference>
<dbReference type="GO" id="GO:0032259">
    <property type="term" value="P:methylation"/>
    <property type="evidence" value="ECO:0007669"/>
    <property type="project" value="UniProtKB-KW"/>
</dbReference>
<dbReference type="EMBL" id="BKCP01007404">
    <property type="protein sequence ID" value="GER45931.1"/>
    <property type="molecule type" value="Genomic_DNA"/>
</dbReference>
<protein>
    <submittedName>
        <fullName evidence="5">Serine hydroxymethyltransferase</fullName>
    </submittedName>
</protein>
<feature type="non-terminal residue" evidence="5">
    <location>
        <position position="148"/>
    </location>
</feature>
<dbReference type="PANTHER" id="PTHR11680">
    <property type="entry name" value="SERINE HYDROXYMETHYLTRANSFERASE"/>
    <property type="match status" value="1"/>
</dbReference>
<evidence type="ECO:0000256" key="1">
    <source>
        <dbReference type="ARBA" id="ARBA00001528"/>
    </source>
</evidence>
<keyword evidence="5" id="KW-0489">Methyltransferase</keyword>
<evidence type="ECO:0000256" key="3">
    <source>
        <dbReference type="ARBA" id="ARBA00022898"/>
    </source>
</evidence>
<dbReference type="Gene3D" id="3.40.640.10">
    <property type="entry name" value="Type I PLP-dependent aspartate aminotransferase-like (Major domain)"/>
    <property type="match status" value="2"/>
</dbReference>
<feature type="domain" description="Serine hydroxymethyltransferase-like" evidence="4">
    <location>
        <begin position="109"/>
        <end position="145"/>
    </location>
</feature>
<proteinExistence type="predicted"/>
<name>A0A5A7QPU2_STRAF</name>
<dbReference type="AlphaFoldDB" id="A0A5A7QPU2"/>
<dbReference type="PANTHER" id="PTHR11680:SF45">
    <property type="entry name" value="SERINE HYDROXYMETHYLTRANSFERASE"/>
    <property type="match status" value="1"/>
</dbReference>
<accession>A0A5A7QPU2</accession>
<evidence type="ECO:0000256" key="2">
    <source>
        <dbReference type="ARBA" id="ARBA00001933"/>
    </source>
</evidence>
<dbReference type="GO" id="GO:0008168">
    <property type="term" value="F:methyltransferase activity"/>
    <property type="evidence" value="ECO:0007669"/>
    <property type="project" value="UniProtKB-KW"/>
</dbReference>
<dbReference type="GO" id="GO:0035999">
    <property type="term" value="P:tetrahydrofolate interconversion"/>
    <property type="evidence" value="ECO:0007669"/>
    <property type="project" value="UniProtKB-UniPathway"/>
</dbReference>
<dbReference type="InterPro" id="IPR039429">
    <property type="entry name" value="SHMT-like_dom"/>
</dbReference>
<sequence>MISGPSFHWHAQKSPALFQRILDEENIFCLNDTTFVGVVLHVFIQGVNVQPCSCTSANFAMYTWLLLRDDRIMRLGTPFGGNTSQECYLSNCRLTLRLGVWTMTSLRRRSSYPREWDYKRSRQITDKYGMVLLCDMDQISGLVALKEC</sequence>
<keyword evidence="5" id="KW-0808">Transferase</keyword>
<reference evidence="6" key="1">
    <citation type="journal article" date="2019" name="Curr. Biol.">
        <title>Genome Sequence of Striga asiatica Provides Insight into the Evolution of Plant Parasitism.</title>
        <authorList>
            <person name="Yoshida S."/>
            <person name="Kim S."/>
            <person name="Wafula E.K."/>
            <person name="Tanskanen J."/>
            <person name="Kim Y.M."/>
            <person name="Honaas L."/>
            <person name="Yang Z."/>
            <person name="Spallek T."/>
            <person name="Conn C.E."/>
            <person name="Ichihashi Y."/>
            <person name="Cheong K."/>
            <person name="Cui S."/>
            <person name="Der J.P."/>
            <person name="Gundlach H."/>
            <person name="Jiao Y."/>
            <person name="Hori C."/>
            <person name="Ishida J.K."/>
            <person name="Kasahara H."/>
            <person name="Kiba T."/>
            <person name="Kim M.S."/>
            <person name="Koo N."/>
            <person name="Laohavisit A."/>
            <person name="Lee Y.H."/>
            <person name="Lumba S."/>
            <person name="McCourt P."/>
            <person name="Mortimer J.C."/>
            <person name="Mutuku J.M."/>
            <person name="Nomura T."/>
            <person name="Sasaki-Sekimoto Y."/>
            <person name="Seto Y."/>
            <person name="Wang Y."/>
            <person name="Wakatake T."/>
            <person name="Sakakibara H."/>
            <person name="Demura T."/>
            <person name="Yamaguchi S."/>
            <person name="Yoneyama K."/>
            <person name="Manabe R.I."/>
            <person name="Nelson D.C."/>
            <person name="Schulman A.H."/>
            <person name="Timko M.P."/>
            <person name="dePamphilis C.W."/>
            <person name="Choi D."/>
            <person name="Shirasu K."/>
        </authorList>
    </citation>
    <scope>NUCLEOTIDE SEQUENCE [LARGE SCALE GENOMIC DNA]</scope>
    <source>
        <strain evidence="6">cv. UVA1</strain>
    </source>
</reference>
<dbReference type="OrthoDB" id="1910725at2759"/>
<comment type="catalytic activity">
    <reaction evidence="1">
        <text>(6R)-5,10-methylene-5,6,7,8-tetrahydrofolate + glycine + H2O = (6S)-5,6,7,8-tetrahydrofolate + L-serine</text>
        <dbReference type="Rhea" id="RHEA:15481"/>
        <dbReference type="ChEBI" id="CHEBI:15377"/>
        <dbReference type="ChEBI" id="CHEBI:15636"/>
        <dbReference type="ChEBI" id="CHEBI:33384"/>
        <dbReference type="ChEBI" id="CHEBI:57305"/>
        <dbReference type="ChEBI" id="CHEBI:57453"/>
        <dbReference type="EC" id="2.1.2.1"/>
    </reaction>
</comment>
<evidence type="ECO:0000313" key="5">
    <source>
        <dbReference type="EMBL" id="GER45931.1"/>
    </source>
</evidence>
<dbReference type="Proteomes" id="UP000325081">
    <property type="component" value="Unassembled WGS sequence"/>
</dbReference>
<comment type="caution">
    <text evidence="5">The sequence shown here is derived from an EMBL/GenBank/DDBJ whole genome shotgun (WGS) entry which is preliminary data.</text>
</comment>
<keyword evidence="3" id="KW-0663">Pyridoxal phosphate</keyword>
<evidence type="ECO:0000259" key="4">
    <source>
        <dbReference type="Pfam" id="PF00464"/>
    </source>
</evidence>
<dbReference type="GO" id="GO:0005739">
    <property type="term" value="C:mitochondrion"/>
    <property type="evidence" value="ECO:0007669"/>
    <property type="project" value="TreeGrafter"/>
</dbReference>
<evidence type="ECO:0000313" key="6">
    <source>
        <dbReference type="Proteomes" id="UP000325081"/>
    </source>
</evidence>
<gene>
    <name evidence="5" type="ORF">STAS_22924</name>
</gene>
<dbReference type="UniPathway" id="UPA00193"/>